<dbReference type="Proteomes" id="UP001221898">
    <property type="component" value="Unassembled WGS sequence"/>
</dbReference>
<evidence type="ECO:0000256" key="1">
    <source>
        <dbReference type="SAM" id="MobiDB-lite"/>
    </source>
</evidence>
<accession>A0AAD7SKR0</accession>
<evidence type="ECO:0000313" key="2">
    <source>
        <dbReference type="EMBL" id="KAJ8404432.1"/>
    </source>
</evidence>
<comment type="caution">
    <text evidence="2">The sequence shown here is derived from an EMBL/GenBank/DDBJ whole genome shotgun (WGS) entry which is preliminary data.</text>
</comment>
<proteinExistence type="predicted"/>
<organism evidence="2 3">
    <name type="scientific">Aldrovandia affinis</name>
    <dbReference type="NCBI Taxonomy" id="143900"/>
    <lineage>
        <taxon>Eukaryota</taxon>
        <taxon>Metazoa</taxon>
        <taxon>Chordata</taxon>
        <taxon>Craniata</taxon>
        <taxon>Vertebrata</taxon>
        <taxon>Euteleostomi</taxon>
        <taxon>Actinopterygii</taxon>
        <taxon>Neopterygii</taxon>
        <taxon>Teleostei</taxon>
        <taxon>Notacanthiformes</taxon>
        <taxon>Halosauridae</taxon>
        <taxon>Aldrovandia</taxon>
    </lineage>
</organism>
<evidence type="ECO:0000313" key="3">
    <source>
        <dbReference type="Proteomes" id="UP001221898"/>
    </source>
</evidence>
<gene>
    <name evidence="2" type="ORF">AAFF_G00336990</name>
</gene>
<dbReference type="EMBL" id="JAINUG010000053">
    <property type="protein sequence ID" value="KAJ8404432.1"/>
    <property type="molecule type" value="Genomic_DNA"/>
</dbReference>
<feature type="region of interest" description="Disordered" evidence="1">
    <location>
        <begin position="93"/>
        <end position="141"/>
    </location>
</feature>
<protein>
    <submittedName>
        <fullName evidence="2">Uncharacterized protein</fullName>
    </submittedName>
</protein>
<name>A0AAD7SKR0_9TELE</name>
<keyword evidence="3" id="KW-1185">Reference proteome</keyword>
<sequence length="141" mass="15474">MFVPWIARGNNMAAPGSRQVRCDRYQEGLHAVVLSAPTPSGRGGMNGLLRAKFLGRERTNQRTGCGDRRAAGPWLRCTSLQYVSTESMALKRDDGNISYVPGPSRARAGRSTGRPRGRFQGCFSEKSPTPVAAPFKHQPWL</sequence>
<reference evidence="2" key="1">
    <citation type="journal article" date="2023" name="Science">
        <title>Genome structures resolve the early diversification of teleost fishes.</title>
        <authorList>
            <person name="Parey E."/>
            <person name="Louis A."/>
            <person name="Montfort J."/>
            <person name="Bouchez O."/>
            <person name="Roques C."/>
            <person name="Iampietro C."/>
            <person name="Lluch J."/>
            <person name="Castinel A."/>
            <person name="Donnadieu C."/>
            <person name="Desvignes T."/>
            <person name="Floi Bucao C."/>
            <person name="Jouanno E."/>
            <person name="Wen M."/>
            <person name="Mejri S."/>
            <person name="Dirks R."/>
            <person name="Jansen H."/>
            <person name="Henkel C."/>
            <person name="Chen W.J."/>
            <person name="Zahm M."/>
            <person name="Cabau C."/>
            <person name="Klopp C."/>
            <person name="Thompson A.W."/>
            <person name="Robinson-Rechavi M."/>
            <person name="Braasch I."/>
            <person name="Lecointre G."/>
            <person name="Bobe J."/>
            <person name="Postlethwait J.H."/>
            <person name="Berthelot C."/>
            <person name="Roest Crollius H."/>
            <person name="Guiguen Y."/>
        </authorList>
    </citation>
    <scope>NUCLEOTIDE SEQUENCE</scope>
    <source>
        <strain evidence="2">NC1722</strain>
    </source>
</reference>
<dbReference type="AlphaFoldDB" id="A0AAD7SKR0"/>